<sequence>EGIYPDILKLSTVKPIYKLGDKSNVANYRPISLLGNIAQLFDSLVLKSIGPASYLRDRKQIVDVHGSKSVIIDATSDVPQGGHLSSLCFALFINNIKKTPDRFDYSYSINVNPLKRSDNKVLDLGITFDRELNFHSHLDNICCKFYLEYGAVVWDPSTSIGKDQIERVQLKFLNYAAFILSIDHQPHDYNPILNKLGLSSLVDRRKVTNLNFLHLLIDACIDSPFLLSMTLKYLTLLSVKFIHFLFLNATPTILRTSQSLE</sequence>
<keyword evidence="1" id="KW-0548">Nucleotidyltransferase</keyword>
<dbReference type="Proteomes" id="UP000478052">
    <property type="component" value="Unassembled WGS sequence"/>
</dbReference>
<organism evidence="1 2">
    <name type="scientific">Aphis craccivora</name>
    <name type="common">Cowpea aphid</name>
    <dbReference type="NCBI Taxonomy" id="307492"/>
    <lineage>
        <taxon>Eukaryota</taxon>
        <taxon>Metazoa</taxon>
        <taxon>Ecdysozoa</taxon>
        <taxon>Arthropoda</taxon>
        <taxon>Hexapoda</taxon>
        <taxon>Insecta</taxon>
        <taxon>Pterygota</taxon>
        <taxon>Neoptera</taxon>
        <taxon>Paraneoptera</taxon>
        <taxon>Hemiptera</taxon>
        <taxon>Sternorrhyncha</taxon>
        <taxon>Aphidomorpha</taxon>
        <taxon>Aphidoidea</taxon>
        <taxon>Aphididae</taxon>
        <taxon>Aphidini</taxon>
        <taxon>Aphis</taxon>
        <taxon>Aphis</taxon>
    </lineage>
</organism>
<dbReference type="OrthoDB" id="6593189at2759"/>
<accession>A0A6G0W0U1</accession>
<gene>
    <name evidence="1" type="ORF">FWK35_00024696</name>
</gene>
<reference evidence="1 2" key="1">
    <citation type="submission" date="2019-08" db="EMBL/GenBank/DDBJ databases">
        <title>Whole genome of Aphis craccivora.</title>
        <authorList>
            <person name="Voronova N.V."/>
            <person name="Shulinski R.S."/>
            <person name="Bandarenka Y.V."/>
            <person name="Zhorov D.G."/>
            <person name="Warner D."/>
        </authorList>
    </citation>
    <scope>NUCLEOTIDE SEQUENCE [LARGE SCALE GENOMIC DNA]</scope>
    <source>
        <strain evidence="1">180601</strain>
        <tissue evidence="1">Whole Body</tissue>
    </source>
</reference>
<protein>
    <submittedName>
        <fullName evidence="1">Putative RNA-directed DNA polymerase</fullName>
    </submittedName>
</protein>
<dbReference type="GO" id="GO:0003964">
    <property type="term" value="F:RNA-directed DNA polymerase activity"/>
    <property type="evidence" value="ECO:0007669"/>
    <property type="project" value="UniProtKB-KW"/>
</dbReference>
<name>A0A6G0W0U1_APHCR</name>
<feature type="non-terminal residue" evidence="1">
    <location>
        <position position="261"/>
    </location>
</feature>
<evidence type="ECO:0000313" key="1">
    <source>
        <dbReference type="EMBL" id="KAF0717511.1"/>
    </source>
</evidence>
<comment type="caution">
    <text evidence="1">The sequence shown here is derived from an EMBL/GenBank/DDBJ whole genome shotgun (WGS) entry which is preliminary data.</text>
</comment>
<feature type="non-terminal residue" evidence="1">
    <location>
        <position position="1"/>
    </location>
</feature>
<dbReference type="AlphaFoldDB" id="A0A6G0W0U1"/>
<keyword evidence="1" id="KW-0695">RNA-directed DNA polymerase</keyword>
<evidence type="ECO:0000313" key="2">
    <source>
        <dbReference type="Proteomes" id="UP000478052"/>
    </source>
</evidence>
<keyword evidence="1" id="KW-0808">Transferase</keyword>
<dbReference type="EMBL" id="VUJU01009802">
    <property type="protein sequence ID" value="KAF0717511.1"/>
    <property type="molecule type" value="Genomic_DNA"/>
</dbReference>
<keyword evidence="2" id="KW-1185">Reference proteome</keyword>
<proteinExistence type="predicted"/>